<evidence type="ECO:0000313" key="1">
    <source>
        <dbReference type="EMBL" id="KKN45295.1"/>
    </source>
</evidence>
<accession>A0A0F9QMD7</accession>
<protein>
    <submittedName>
        <fullName evidence="1">Uncharacterized protein</fullName>
    </submittedName>
</protein>
<organism evidence="1">
    <name type="scientific">marine sediment metagenome</name>
    <dbReference type="NCBI Taxonomy" id="412755"/>
    <lineage>
        <taxon>unclassified sequences</taxon>
        <taxon>metagenomes</taxon>
        <taxon>ecological metagenomes</taxon>
    </lineage>
</organism>
<sequence length="65" mass="7515">MKNEIKWGTKVVTTELAIKKNIFPQHRRGICLGVSMGKYRPLCLVVVCKGQKTPRTYHPAFWEKV</sequence>
<dbReference type="EMBL" id="LAZR01001398">
    <property type="protein sequence ID" value="KKN45295.1"/>
    <property type="molecule type" value="Genomic_DNA"/>
</dbReference>
<dbReference type="AlphaFoldDB" id="A0A0F9QMD7"/>
<gene>
    <name evidence="1" type="ORF">LCGC14_0684480</name>
</gene>
<comment type="caution">
    <text evidence="1">The sequence shown here is derived from an EMBL/GenBank/DDBJ whole genome shotgun (WGS) entry which is preliminary data.</text>
</comment>
<name>A0A0F9QMD7_9ZZZZ</name>
<proteinExistence type="predicted"/>
<reference evidence="1" key="1">
    <citation type="journal article" date="2015" name="Nature">
        <title>Complex archaea that bridge the gap between prokaryotes and eukaryotes.</title>
        <authorList>
            <person name="Spang A."/>
            <person name="Saw J.H."/>
            <person name="Jorgensen S.L."/>
            <person name="Zaremba-Niedzwiedzka K."/>
            <person name="Martijn J."/>
            <person name="Lind A.E."/>
            <person name="van Eijk R."/>
            <person name="Schleper C."/>
            <person name="Guy L."/>
            <person name="Ettema T.J."/>
        </authorList>
    </citation>
    <scope>NUCLEOTIDE SEQUENCE</scope>
</reference>